<dbReference type="InterPro" id="IPR011417">
    <property type="entry name" value="ANTH_dom"/>
</dbReference>
<dbReference type="EMBL" id="CAJZBQ010000046">
    <property type="protein sequence ID" value="CAG9328512.1"/>
    <property type="molecule type" value="Genomic_DNA"/>
</dbReference>
<dbReference type="Gene3D" id="1.25.40.90">
    <property type="match status" value="1"/>
</dbReference>
<evidence type="ECO:0000259" key="1">
    <source>
        <dbReference type="Pfam" id="PF07651"/>
    </source>
</evidence>
<protein>
    <recommendedName>
        <fullName evidence="1">AP180 N-terminal homology (ANTH) domain-containing protein</fullName>
    </recommendedName>
</protein>
<comment type="caution">
    <text evidence="2">The sequence shown here is derived from an EMBL/GenBank/DDBJ whole genome shotgun (WGS) entry which is preliminary data.</text>
</comment>
<gene>
    <name evidence="2" type="ORF">BSTOLATCC_MIC46509</name>
</gene>
<proteinExistence type="predicted"/>
<dbReference type="Pfam" id="PF07651">
    <property type="entry name" value="ANTH"/>
    <property type="match status" value="1"/>
</dbReference>
<dbReference type="GO" id="GO:0005543">
    <property type="term" value="F:phospholipid binding"/>
    <property type="evidence" value="ECO:0007669"/>
    <property type="project" value="InterPro"/>
</dbReference>
<dbReference type="InterPro" id="IPR008942">
    <property type="entry name" value="ENTH_VHS"/>
</dbReference>
<reference evidence="2" key="1">
    <citation type="submission" date="2021-09" db="EMBL/GenBank/DDBJ databases">
        <authorList>
            <consortium name="AG Swart"/>
            <person name="Singh M."/>
            <person name="Singh A."/>
            <person name="Seah K."/>
            <person name="Emmerich C."/>
        </authorList>
    </citation>
    <scope>NUCLEOTIDE SEQUENCE</scope>
    <source>
        <strain evidence="2">ATCC30299</strain>
    </source>
</reference>
<organism evidence="2 3">
    <name type="scientific">Blepharisma stoltei</name>
    <dbReference type="NCBI Taxonomy" id="1481888"/>
    <lineage>
        <taxon>Eukaryota</taxon>
        <taxon>Sar</taxon>
        <taxon>Alveolata</taxon>
        <taxon>Ciliophora</taxon>
        <taxon>Postciliodesmatophora</taxon>
        <taxon>Heterotrichea</taxon>
        <taxon>Heterotrichida</taxon>
        <taxon>Blepharismidae</taxon>
        <taxon>Blepharisma</taxon>
    </lineage>
</organism>
<sequence>MDKFKTSLSKATRSKDCNPPKAKHLSALLYAIEGNSNLQIEKTFPLIVHRLRDSCTQIRFKTMMILFHFIKRCERKNVFSSIADLNLQLNFFCDDNYPRAHCCPIIHPLFSFLKLRAKANLQYEEILKNWRSERLLTIIQEFRDDELIEITRLFVEQLSEFLSIKDPLCKALEYKSVLTCVIELAKWLMCEVAQLYAIFKSCIQVIIWVFPRLNVEMAKEAKEFCFMYNTFAARLKDFCSSCSEYYEGELPMFRGLREDTLHGISEQVKEQENIRYSQNLISMSPPSSPPKKAVQTPGNPVIVPQQVIQPQFIAPQPMMFPTGPYYPVMSPQFSPYMMQQPIMYPHMMPLMQANSPFLRK</sequence>
<keyword evidence="3" id="KW-1185">Reference proteome</keyword>
<evidence type="ECO:0000313" key="2">
    <source>
        <dbReference type="EMBL" id="CAG9328512.1"/>
    </source>
</evidence>
<feature type="domain" description="AP180 N-terminal homology (ANTH)" evidence="1">
    <location>
        <begin position="5"/>
        <end position="244"/>
    </location>
</feature>
<dbReference type="AlphaFoldDB" id="A0AAU9JRZ1"/>
<dbReference type="Proteomes" id="UP001162131">
    <property type="component" value="Unassembled WGS sequence"/>
</dbReference>
<accession>A0AAU9JRZ1</accession>
<name>A0AAU9JRZ1_9CILI</name>
<evidence type="ECO:0000313" key="3">
    <source>
        <dbReference type="Proteomes" id="UP001162131"/>
    </source>
</evidence>